<dbReference type="AlphaFoldDB" id="A0A8H5XFV8"/>
<evidence type="ECO:0000256" key="1">
    <source>
        <dbReference type="SAM" id="MobiDB-lite"/>
    </source>
</evidence>
<feature type="compositionally biased region" description="Basic and acidic residues" evidence="1">
    <location>
        <begin position="371"/>
        <end position="384"/>
    </location>
</feature>
<comment type="caution">
    <text evidence="2">The sequence shown here is derived from an EMBL/GenBank/DDBJ whole genome shotgun (WGS) entry which is preliminary data.</text>
</comment>
<reference evidence="2 3" key="1">
    <citation type="submission" date="2020-05" db="EMBL/GenBank/DDBJ databases">
        <title>Identification and distribution of gene clusters putatively required for synthesis of sphingolipid metabolism inhibitors in phylogenetically diverse species of the filamentous fungus Fusarium.</title>
        <authorList>
            <person name="Kim H.-S."/>
            <person name="Busman M."/>
            <person name="Brown D.W."/>
            <person name="Divon H."/>
            <person name="Uhlig S."/>
            <person name="Proctor R.H."/>
        </authorList>
    </citation>
    <scope>NUCLEOTIDE SEQUENCE [LARGE SCALE GENOMIC DNA]</scope>
    <source>
        <strain evidence="2 3">NRRL 25311</strain>
    </source>
</reference>
<protein>
    <submittedName>
        <fullName evidence="2">Uncharacterized protein</fullName>
    </submittedName>
</protein>
<sequence>MRSQLLTSLFPSETLDHLPMDPDQLEAHKEKLRDIARTAYDSRVPFKSITSERHLQILDRAIRNVLSTELAQFTYAQIIDGLPIADVAWDRRLPGIMGEHIINDHEALCPGALEKAHEYYKEWDPSSLKFDPETLKAFQIAEPGSKSFKMRLVELVAVSLHQIAVWLHKLEPHLHQGDIDAVTYWEMPLSETMARFPPGPTLFSHHDYLDDDIYPEGVADMVGYWAEDRILGGVTVFDRRPEIAGDIPNIYFHPCRKSQTIRVYQLRDEQQQALFDFLLQKEPGSLQSPLPILGDKQNRVRVDAPRALTHHHIYRDIWERRPLTIIEMRIFDRRPKDEPDYPEVGDMIRRINAQGGIPLPQPRPRSLSPPMREDAEEKTYRDRD</sequence>
<gene>
    <name evidence="2" type="ORF">FDENT_2607</name>
</gene>
<accession>A0A8H5XFV8</accession>
<keyword evidence="3" id="KW-1185">Reference proteome</keyword>
<evidence type="ECO:0000313" key="3">
    <source>
        <dbReference type="Proteomes" id="UP000562682"/>
    </source>
</evidence>
<evidence type="ECO:0000313" key="2">
    <source>
        <dbReference type="EMBL" id="KAF5692732.1"/>
    </source>
</evidence>
<organism evidence="2 3">
    <name type="scientific">Fusarium denticulatum</name>
    <dbReference type="NCBI Taxonomy" id="48507"/>
    <lineage>
        <taxon>Eukaryota</taxon>
        <taxon>Fungi</taxon>
        <taxon>Dikarya</taxon>
        <taxon>Ascomycota</taxon>
        <taxon>Pezizomycotina</taxon>
        <taxon>Sordariomycetes</taxon>
        <taxon>Hypocreomycetidae</taxon>
        <taxon>Hypocreales</taxon>
        <taxon>Nectriaceae</taxon>
        <taxon>Fusarium</taxon>
        <taxon>Fusarium fujikuroi species complex</taxon>
    </lineage>
</organism>
<dbReference type="Proteomes" id="UP000562682">
    <property type="component" value="Unassembled WGS sequence"/>
</dbReference>
<proteinExistence type="predicted"/>
<dbReference type="EMBL" id="JAAOAK010000059">
    <property type="protein sequence ID" value="KAF5692732.1"/>
    <property type="molecule type" value="Genomic_DNA"/>
</dbReference>
<feature type="region of interest" description="Disordered" evidence="1">
    <location>
        <begin position="352"/>
        <end position="384"/>
    </location>
</feature>
<name>A0A8H5XFV8_9HYPO</name>